<dbReference type="GO" id="GO:0008173">
    <property type="term" value="F:RNA methyltransferase activity"/>
    <property type="evidence" value="ECO:0007669"/>
    <property type="project" value="InterPro"/>
</dbReference>
<evidence type="ECO:0000259" key="5">
    <source>
        <dbReference type="PROSITE" id="PS51686"/>
    </source>
</evidence>
<dbReference type="InterPro" id="IPR049560">
    <property type="entry name" value="MeTrfase_RsmB-F_NOP2_cat"/>
</dbReference>
<name>A0A1J5SEL5_9ZZZZ</name>
<evidence type="ECO:0000313" key="6">
    <source>
        <dbReference type="EMBL" id="OIR00156.1"/>
    </source>
</evidence>
<dbReference type="PANTHER" id="PTHR22807">
    <property type="entry name" value="NOP2 YEAST -RELATED NOL1/NOP2/FMU SUN DOMAIN-CONTAINING"/>
    <property type="match status" value="1"/>
</dbReference>
<reference evidence="6" key="1">
    <citation type="submission" date="2016-10" db="EMBL/GenBank/DDBJ databases">
        <title>Sequence of Gallionella enrichment culture.</title>
        <authorList>
            <person name="Poehlein A."/>
            <person name="Muehling M."/>
            <person name="Daniel R."/>
        </authorList>
    </citation>
    <scope>NUCLEOTIDE SEQUENCE</scope>
</reference>
<organism evidence="6">
    <name type="scientific">mine drainage metagenome</name>
    <dbReference type="NCBI Taxonomy" id="410659"/>
    <lineage>
        <taxon>unclassified sequences</taxon>
        <taxon>metagenomes</taxon>
        <taxon>ecological metagenomes</taxon>
    </lineage>
</organism>
<dbReference type="SUPFAM" id="SSF53335">
    <property type="entry name" value="S-adenosyl-L-methionine-dependent methyltransferases"/>
    <property type="match status" value="1"/>
</dbReference>
<gene>
    <name evidence="6" type="primary">rsmB_8</name>
    <name evidence="6" type="ORF">GALL_178020</name>
</gene>
<dbReference type="EC" id="2.1.1.176" evidence="6"/>
<dbReference type="Gene3D" id="3.40.50.150">
    <property type="entry name" value="Vaccinia Virus protein VP39"/>
    <property type="match status" value="1"/>
</dbReference>
<dbReference type="GO" id="GO:0003723">
    <property type="term" value="F:RNA binding"/>
    <property type="evidence" value="ECO:0007669"/>
    <property type="project" value="UniProtKB-KW"/>
</dbReference>
<dbReference type="EMBL" id="MLJW01000098">
    <property type="protein sequence ID" value="OIR00156.1"/>
    <property type="molecule type" value="Genomic_DNA"/>
</dbReference>
<evidence type="ECO:0000256" key="3">
    <source>
        <dbReference type="ARBA" id="ARBA00022691"/>
    </source>
</evidence>
<comment type="caution">
    <text evidence="6">The sequence shown here is derived from an EMBL/GenBank/DDBJ whole genome shotgun (WGS) entry which is preliminary data.</text>
</comment>
<dbReference type="AlphaFoldDB" id="A0A1J5SEL5"/>
<evidence type="ECO:0000256" key="2">
    <source>
        <dbReference type="ARBA" id="ARBA00022679"/>
    </source>
</evidence>
<keyword evidence="1 6" id="KW-0489">Methyltransferase</keyword>
<dbReference type="Pfam" id="PF01189">
    <property type="entry name" value="Methyltr_RsmB-F"/>
    <property type="match status" value="1"/>
</dbReference>
<dbReference type="InterPro" id="IPR001678">
    <property type="entry name" value="MeTrfase_RsmB-F_NOP2_dom"/>
</dbReference>
<evidence type="ECO:0000256" key="1">
    <source>
        <dbReference type="ARBA" id="ARBA00022603"/>
    </source>
</evidence>
<keyword evidence="2 6" id="KW-0808">Transferase</keyword>
<dbReference type="InterPro" id="IPR029063">
    <property type="entry name" value="SAM-dependent_MTases_sf"/>
</dbReference>
<dbReference type="PRINTS" id="PR02008">
    <property type="entry name" value="RCMTFAMILY"/>
</dbReference>
<sequence>MRFQSYFNTSVSLIKKYDGSVPLAHFLKQYFSQNKKHGSKDRKFISHLCYCYYRLGHVLKELTPEEKLKAAIYLCNDEAEEWQILFDDSWNEWSENLNDRINFIQRKYHSFSLPDVFPWQDELSETIDAATFAASHLIQPDLFLRIRPNKEKAVVEKLQSNKILFKQLSSTCLSLPNSSKIDSILNIDDEAVVQDYSSQRISEFLKLPTNDSRLPTQLWDCCAASGGKSILAMDVLQNINLIVSDVRSSILQNLKQRFAKAGIKKYDSFVADLTKPTSNIQHSTFNIILCDAPCSGSGTWSRTPEQLFFFDQKKINEYAALQKKIISNTIPHLAKDGYFLYITCSVFKKENEEAVDFILQQFPSLQLIKKEVLKGYEMKADSMFAALFKKA</sequence>
<keyword evidence="3" id="KW-0949">S-adenosyl-L-methionine</keyword>
<dbReference type="GO" id="GO:0001510">
    <property type="term" value="P:RNA methylation"/>
    <property type="evidence" value="ECO:0007669"/>
    <property type="project" value="InterPro"/>
</dbReference>
<dbReference type="InterPro" id="IPR023267">
    <property type="entry name" value="RCMT"/>
</dbReference>
<dbReference type="PROSITE" id="PS51686">
    <property type="entry name" value="SAM_MT_RSMB_NOP"/>
    <property type="match status" value="1"/>
</dbReference>
<evidence type="ECO:0000256" key="4">
    <source>
        <dbReference type="ARBA" id="ARBA00022884"/>
    </source>
</evidence>
<dbReference type="PANTHER" id="PTHR22807:SF53">
    <property type="entry name" value="RIBOSOMAL RNA SMALL SUBUNIT METHYLTRANSFERASE B-RELATED"/>
    <property type="match status" value="1"/>
</dbReference>
<proteinExistence type="predicted"/>
<keyword evidence="4" id="KW-0694">RNA-binding</keyword>
<feature type="domain" description="SAM-dependent MTase RsmB/NOP-type" evidence="5">
    <location>
        <begin position="119"/>
        <end position="391"/>
    </location>
</feature>
<accession>A0A1J5SEL5</accession>
<protein>
    <submittedName>
        <fullName evidence="6">Ribosomal RNA small subunit methyltransferase B</fullName>
        <ecNumber evidence="6">2.1.1.176</ecNumber>
    </submittedName>
</protein>